<keyword evidence="4" id="KW-0028">Amino-acid biosynthesis</keyword>
<keyword evidence="4" id="KW-0641">Proline biosynthesis</keyword>
<protein>
    <recommendedName>
        <fullName evidence="4 5">Pyrroline-5-carboxylate reductase</fullName>
        <shortName evidence="4">P5C reductase</shortName>
        <shortName evidence="4">P5CR</shortName>
        <ecNumber evidence="4 5">1.5.1.2</ecNumber>
    </recommendedName>
    <alternativeName>
        <fullName evidence="4">PCA reductase</fullName>
    </alternativeName>
</protein>
<reference evidence="9" key="1">
    <citation type="journal article" date="2019" name="Int. J. Syst. Evol. Microbiol.">
        <title>The Global Catalogue of Microorganisms (GCM) 10K type strain sequencing project: providing services to taxonomists for standard genome sequencing and annotation.</title>
        <authorList>
            <consortium name="The Broad Institute Genomics Platform"/>
            <consortium name="The Broad Institute Genome Sequencing Center for Infectious Disease"/>
            <person name="Wu L."/>
            <person name="Ma J."/>
        </authorList>
    </citation>
    <scope>NUCLEOTIDE SEQUENCE [LARGE SCALE GENOMIC DNA]</scope>
    <source>
        <strain evidence="9">KCTC 42282</strain>
    </source>
</reference>
<accession>A0ABV7UF68</accession>
<sequence>MEQFPASLILAGAGRMGGAMLEGWLEGGLAPASIQVIEPHPSEALTTLAQRTGFQLNPPVASLRPARALVLGIKPQMLAEAAPALAPLAGPESLVLSILAGKTLANLAAAFPQAGGIVRVMPNLPASIRRGVSVAVANAGIDAPRRAEADALLRAAGDVEWVADESLIDAVTAVSGSGPAYVFHLAEAMAQAGVAAGLPRDLAERLARKTVIGSGDLMRASDASASALREAVTSPGGTTFAALQVLMRDGDGMPALLTEAIAAAANRSRELSG</sequence>
<evidence type="ECO:0000256" key="5">
    <source>
        <dbReference type="NCBIfam" id="TIGR00112"/>
    </source>
</evidence>
<dbReference type="SUPFAM" id="SSF51735">
    <property type="entry name" value="NAD(P)-binding Rossmann-fold domains"/>
    <property type="match status" value="1"/>
</dbReference>
<gene>
    <name evidence="4 8" type="primary">proC</name>
    <name evidence="8" type="ORF">ACFONL_08125</name>
</gene>
<dbReference type="Gene3D" id="1.10.3730.10">
    <property type="entry name" value="ProC C-terminal domain-like"/>
    <property type="match status" value="1"/>
</dbReference>
<evidence type="ECO:0000256" key="3">
    <source>
        <dbReference type="ARBA" id="ARBA00023002"/>
    </source>
</evidence>
<dbReference type="InterPro" id="IPR008927">
    <property type="entry name" value="6-PGluconate_DH-like_C_sf"/>
</dbReference>
<evidence type="ECO:0000259" key="6">
    <source>
        <dbReference type="Pfam" id="PF03807"/>
    </source>
</evidence>
<dbReference type="Gene3D" id="3.40.50.720">
    <property type="entry name" value="NAD(P)-binding Rossmann-like Domain"/>
    <property type="match status" value="1"/>
</dbReference>
<comment type="caution">
    <text evidence="8">The sequence shown here is derived from an EMBL/GenBank/DDBJ whole genome shotgun (WGS) entry which is preliminary data.</text>
</comment>
<organism evidence="8 9">
    <name type="scientific">Camelimonas fluminis</name>
    <dbReference type="NCBI Taxonomy" id="1576911"/>
    <lineage>
        <taxon>Bacteria</taxon>
        <taxon>Pseudomonadati</taxon>
        <taxon>Pseudomonadota</taxon>
        <taxon>Alphaproteobacteria</taxon>
        <taxon>Hyphomicrobiales</taxon>
        <taxon>Chelatococcaceae</taxon>
        <taxon>Camelimonas</taxon>
    </lineage>
</organism>
<dbReference type="InterPro" id="IPR036291">
    <property type="entry name" value="NAD(P)-bd_dom_sf"/>
</dbReference>
<comment type="similarity">
    <text evidence="1 4">Belongs to the pyrroline-5-carboxylate reductase family.</text>
</comment>
<keyword evidence="4" id="KW-0963">Cytoplasm</keyword>
<dbReference type="RefSeq" id="WP_191320462.1">
    <property type="nucleotide sequence ID" value="NZ_BNCG01000018.1"/>
</dbReference>
<evidence type="ECO:0000256" key="4">
    <source>
        <dbReference type="HAMAP-Rule" id="MF_01925"/>
    </source>
</evidence>
<comment type="catalytic activity">
    <reaction evidence="4">
        <text>L-proline + NAD(+) = (S)-1-pyrroline-5-carboxylate + NADH + 2 H(+)</text>
        <dbReference type="Rhea" id="RHEA:14105"/>
        <dbReference type="ChEBI" id="CHEBI:15378"/>
        <dbReference type="ChEBI" id="CHEBI:17388"/>
        <dbReference type="ChEBI" id="CHEBI:57540"/>
        <dbReference type="ChEBI" id="CHEBI:57945"/>
        <dbReference type="ChEBI" id="CHEBI:60039"/>
        <dbReference type="EC" id="1.5.1.2"/>
    </reaction>
</comment>
<name>A0ABV7UF68_9HYPH</name>
<keyword evidence="9" id="KW-1185">Reference proteome</keyword>
<dbReference type="InterPro" id="IPR029036">
    <property type="entry name" value="P5CR_dimer"/>
</dbReference>
<dbReference type="Pfam" id="PF03807">
    <property type="entry name" value="F420_oxidored"/>
    <property type="match status" value="1"/>
</dbReference>
<keyword evidence="3 4" id="KW-0560">Oxidoreductase</keyword>
<dbReference type="GO" id="GO:0004735">
    <property type="term" value="F:pyrroline-5-carboxylate reductase activity"/>
    <property type="evidence" value="ECO:0007669"/>
    <property type="project" value="UniProtKB-EC"/>
</dbReference>
<comment type="function">
    <text evidence="4">Catalyzes the reduction of 1-pyrroline-5-carboxylate (PCA) to L-proline.</text>
</comment>
<dbReference type="EC" id="1.5.1.2" evidence="4 5"/>
<evidence type="ECO:0000313" key="8">
    <source>
        <dbReference type="EMBL" id="MFC3637350.1"/>
    </source>
</evidence>
<comment type="pathway">
    <text evidence="4">Amino-acid biosynthesis; L-proline biosynthesis; L-proline from L-glutamate 5-semialdehyde: step 1/1.</text>
</comment>
<feature type="domain" description="Pyrroline-5-carboxylate reductase dimerisation" evidence="7">
    <location>
        <begin position="165"/>
        <end position="271"/>
    </location>
</feature>
<evidence type="ECO:0000256" key="1">
    <source>
        <dbReference type="ARBA" id="ARBA00005525"/>
    </source>
</evidence>
<dbReference type="SUPFAM" id="SSF48179">
    <property type="entry name" value="6-phosphogluconate dehydrogenase C-terminal domain-like"/>
    <property type="match status" value="1"/>
</dbReference>
<feature type="domain" description="Pyrroline-5-carboxylate reductase catalytic N-terminal" evidence="6">
    <location>
        <begin position="9"/>
        <end position="101"/>
    </location>
</feature>
<dbReference type="Pfam" id="PF14748">
    <property type="entry name" value="P5CR_dimer"/>
    <property type="match status" value="1"/>
</dbReference>
<comment type="catalytic activity">
    <reaction evidence="4">
        <text>L-proline + NADP(+) = (S)-1-pyrroline-5-carboxylate + NADPH + 2 H(+)</text>
        <dbReference type="Rhea" id="RHEA:14109"/>
        <dbReference type="ChEBI" id="CHEBI:15378"/>
        <dbReference type="ChEBI" id="CHEBI:17388"/>
        <dbReference type="ChEBI" id="CHEBI:57783"/>
        <dbReference type="ChEBI" id="CHEBI:58349"/>
        <dbReference type="ChEBI" id="CHEBI:60039"/>
        <dbReference type="EC" id="1.5.1.2"/>
    </reaction>
</comment>
<dbReference type="InterPro" id="IPR000304">
    <property type="entry name" value="Pyrroline-COOH_reductase"/>
</dbReference>
<dbReference type="Proteomes" id="UP001595704">
    <property type="component" value="Unassembled WGS sequence"/>
</dbReference>
<comment type="subcellular location">
    <subcellularLocation>
        <location evidence="4">Cytoplasm</location>
    </subcellularLocation>
</comment>
<dbReference type="NCBIfam" id="TIGR00112">
    <property type="entry name" value="proC"/>
    <property type="match status" value="1"/>
</dbReference>
<dbReference type="PIRSF" id="PIRSF000193">
    <property type="entry name" value="Pyrrol-5-carb_rd"/>
    <property type="match status" value="1"/>
</dbReference>
<dbReference type="PANTHER" id="PTHR11645:SF0">
    <property type="entry name" value="PYRROLINE-5-CARBOXYLATE REDUCTASE 3"/>
    <property type="match status" value="1"/>
</dbReference>
<proteinExistence type="inferred from homology"/>
<dbReference type="EMBL" id="JBHRYC010000037">
    <property type="protein sequence ID" value="MFC3637350.1"/>
    <property type="molecule type" value="Genomic_DNA"/>
</dbReference>
<keyword evidence="2 4" id="KW-0521">NADP</keyword>
<dbReference type="PANTHER" id="PTHR11645">
    <property type="entry name" value="PYRROLINE-5-CARBOXYLATE REDUCTASE"/>
    <property type="match status" value="1"/>
</dbReference>
<evidence type="ECO:0000259" key="7">
    <source>
        <dbReference type="Pfam" id="PF14748"/>
    </source>
</evidence>
<dbReference type="InterPro" id="IPR028939">
    <property type="entry name" value="P5C_Rdtase_cat_N"/>
</dbReference>
<evidence type="ECO:0000313" key="9">
    <source>
        <dbReference type="Proteomes" id="UP001595704"/>
    </source>
</evidence>
<dbReference type="HAMAP" id="MF_01925">
    <property type="entry name" value="P5C_reductase"/>
    <property type="match status" value="1"/>
</dbReference>
<evidence type="ECO:0000256" key="2">
    <source>
        <dbReference type="ARBA" id="ARBA00022857"/>
    </source>
</evidence>